<proteinExistence type="predicted"/>
<reference evidence="2" key="1">
    <citation type="journal article" date="2023" name="Nat. Commun.">
        <title>Diploid and tetraploid genomes of Acorus and the evolution of monocots.</title>
        <authorList>
            <person name="Ma L."/>
            <person name="Liu K.W."/>
            <person name="Li Z."/>
            <person name="Hsiao Y.Y."/>
            <person name="Qi Y."/>
            <person name="Fu T."/>
            <person name="Tang G.D."/>
            <person name="Zhang D."/>
            <person name="Sun W.H."/>
            <person name="Liu D.K."/>
            <person name="Li Y."/>
            <person name="Chen G.Z."/>
            <person name="Liu X.D."/>
            <person name="Liao X.Y."/>
            <person name="Jiang Y.T."/>
            <person name="Yu X."/>
            <person name="Hao Y."/>
            <person name="Huang J."/>
            <person name="Zhao X.W."/>
            <person name="Ke S."/>
            <person name="Chen Y.Y."/>
            <person name="Wu W.L."/>
            <person name="Hsu J.L."/>
            <person name="Lin Y.F."/>
            <person name="Huang M.D."/>
            <person name="Li C.Y."/>
            <person name="Huang L."/>
            <person name="Wang Z.W."/>
            <person name="Zhao X."/>
            <person name="Zhong W.Y."/>
            <person name="Peng D.H."/>
            <person name="Ahmad S."/>
            <person name="Lan S."/>
            <person name="Zhang J.S."/>
            <person name="Tsai W.C."/>
            <person name="Van de Peer Y."/>
            <person name="Liu Z.J."/>
        </authorList>
    </citation>
    <scope>NUCLEOTIDE SEQUENCE</scope>
    <source>
        <strain evidence="2">SCP</strain>
    </source>
</reference>
<protein>
    <submittedName>
        <fullName evidence="2">Uncharacterized protein</fullName>
    </submittedName>
</protein>
<dbReference type="AlphaFoldDB" id="A0AAV9BVY4"/>
<organism evidence="2 3">
    <name type="scientific">Acorus gramineus</name>
    <name type="common">Dwarf sweet flag</name>
    <dbReference type="NCBI Taxonomy" id="55184"/>
    <lineage>
        <taxon>Eukaryota</taxon>
        <taxon>Viridiplantae</taxon>
        <taxon>Streptophyta</taxon>
        <taxon>Embryophyta</taxon>
        <taxon>Tracheophyta</taxon>
        <taxon>Spermatophyta</taxon>
        <taxon>Magnoliopsida</taxon>
        <taxon>Liliopsida</taxon>
        <taxon>Acoraceae</taxon>
        <taxon>Acorus</taxon>
    </lineage>
</organism>
<dbReference type="Proteomes" id="UP001179952">
    <property type="component" value="Unassembled WGS sequence"/>
</dbReference>
<accession>A0AAV9BVY4</accession>
<gene>
    <name evidence="2" type="ORF">QJS04_geneDACA022610</name>
</gene>
<keyword evidence="3" id="KW-1185">Reference proteome</keyword>
<dbReference type="EMBL" id="JAUJYN010000001">
    <property type="protein sequence ID" value="KAK1280396.1"/>
    <property type="molecule type" value="Genomic_DNA"/>
</dbReference>
<sequence length="61" mass="6703">MQVKQATEALQKLGRLFEQGALISSGPNGFGTQFKPKSTLRVPGKHSTTNSQPYPGFRKRV</sequence>
<reference evidence="2" key="2">
    <citation type="submission" date="2023-06" db="EMBL/GenBank/DDBJ databases">
        <authorList>
            <person name="Ma L."/>
            <person name="Liu K.-W."/>
            <person name="Li Z."/>
            <person name="Hsiao Y.-Y."/>
            <person name="Qi Y."/>
            <person name="Fu T."/>
            <person name="Tang G."/>
            <person name="Zhang D."/>
            <person name="Sun W.-H."/>
            <person name="Liu D.-K."/>
            <person name="Li Y."/>
            <person name="Chen G.-Z."/>
            <person name="Liu X.-D."/>
            <person name="Liao X.-Y."/>
            <person name="Jiang Y.-T."/>
            <person name="Yu X."/>
            <person name="Hao Y."/>
            <person name="Huang J."/>
            <person name="Zhao X.-W."/>
            <person name="Ke S."/>
            <person name="Chen Y.-Y."/>
            <person name="Wu W.-L."/>
            <person name="Hsu J.-L."/>
            <person name="Lin Y.-F."/>
            <person name="Huang M.-D."/>
            <person name="Li C.-Y."/>
            <person name="Huang L."/>
            <person name="Wang Z.-W."/>
            <person name="Zhao X."/>
            <person name="Zhong W.-Y."/>
            <person name="Peng D.-H."/>
            <person name="Ahmad S."/>
            <person name="Lan S."/>
            <person name="Zhang J.-S."/>
            <person name="Tsai W.-C."/>
            <person name="Van De Peer Y."/>
            <person name="Liu Z.-J."/>
        </authorList>
    </citation>
    <scope>NUCLEOTIDE SEQUENCE</scope>
    <source>
        <strain evidence="2">SCP</strain>
        <tissue evidence="2">Leaves</tissue>
    </source>
</reference>
<comment type="caution">
    <text evidence="2">The sequence shown here is derived from an EMBL/GenBank/DDBJ whole genome shotgun (WGS) entry which is preliminary data.</text>
</comment>
<name>A0AAV9BVY4_ACOGR</name>
<evidence type="ECO:0000313" key="2">
    <source>
        <dbReference type="EMBL" id="KAK1280396.1"/>
    </source>
</evidence>
<evidence type="ECO:0000256" key="1">
    <source>
        <dbReference type="SAM" id="MobiDB-lite"/>
    </source>
</evidence>
<evidence type="ECO:0000313" key="3">
    <source>
        <dbReference type="Proteomes" id="UP001179952"/>
    </source>
</evidence>
<feature type="region of interest" description="Disordered" evidence="1">
    <location>
        <begin position="37"/>
        <end position="61"/>
    </location>
</feature>